<proteinExistence type="predicted"/>
<dbReference type="EMBL" id="MU151161">
    <property type="protein sequence ID" value="KAF9448452.1"/>
    <property type="molecule type" value="Genomic_DNA"/>
</dbReference>
<accession>A0A9P5XE50</accession>
<evidence type="ECO:0000313" key="3">
    <source>
        <dbReference type="Proteomes" id="UP000807342"/>
    </source>
</evidence>
<gene>
    <name evidence="2" type="ORF">P691DRAFT_800837</name>
</gene>
<dbReference type="Proteomes" id="UP000807342">
    <property type="component" value="Unassembled WGS sequence"/>
</dbReference>
<keyword evidence="1" id="KW-0472">Membrane</keyword>
<comment type="caution">
    <text evidence="2">The sequence shown here is derived from an EMBL/GenBank/DDBJ whole genome shotgun (WGS) entry which is preliminary data.</text>
</comment>
<keyword evidence="3" id="KW-1185">Reference proteome</keyword>
<name>A0A9P5XE50_9AGAR</name>
<feature type="transmembrane region" description="Helical" evidence="1">
    <location>
        <begin position="9"/>
        <end position="27"/>
    </location>
</feature>
<feature type="transmembrane region" description="Helical" evidence="1">
    <location>
        <begin position="33"/>
        <end position="53"/>
    </location>
</feature>
<organism evidence="2 3">
    <name type="scientific">Macrolepiota fuliginosa MF-IS2</name>
    <dbReference type="NCBI Taxonomy" id="1400762"/>
    <lineage>
        <taxon>Eukaryota</taxon>
        <taxon>Fungi</taxon>
        <taxon>Dikarya</taxon>
        <taxon>Basidiomycota</taxon>
        <taxon>Agaricomycotina</taxon>
        <taxon>Agaricomycetes</taxon>
        <taxon>Agaricomycetidae</taxon>
        <taxon>Agaricales</taxon>
        <taxon>Agaricineae</taxon>
        <taxon>Agaricaceae</taxon>
        <taxon>Macrolepiota</taxon>
    </lineage>
</organism>
<reference evidence="2" key="1">
    <citation type="submission" date="2020-11" db="EMBL/GenBank/DDBJ databases">
        <authorList>
            <consortium name="DOE Joint Genome Institute"/>
            <person name="Ahrendt S."/>
            <person name="Riley R."/>
            <person name="Andreopoulos W."/>
            <person name="Labutti K."/>
            <person name="Pangilinan J."/>
            <person name="Ruiz-Duenas F.J."/>
            <person name="Barrasa J.M."/>
            <person name="Sanchez-Garcia M."/>
            <person name="Camarero S."/>
            <person name="Miyauchi S."/>
            <person name="Serrano A."/>
            <person name="Linde D."/>
            <person name="Babiker R."/>
            <person name="Drula E."/>
            <person name="Ayuso-Fernandez I."/>
            <person name="Pacheco R."/>
            <person name="Padilla G."/>
            <person name="Ferreira P."/>
            <person name="Barriuso J."/>
            <person name="Kellner H."/>
            <person name="Castanera R."/>
            <person name="Alfaro M."/>
            <person name="Ramirez L."/>
            <person name="Pisabarro A.G."/>
            <person name="Kuo A."/>
            <person name="Tritt A."/>
            <person name="Lipzen A."/>
            <person name="He G."/>
            <person name="Yan M."/>
            <person name="Ng V."/>
            <person name="Cullen D."/>
            <person name="Martin F."/>
            <person name="Rosso M.-N."/>
            <person name="Henrissat B."/>
            <person name="Hibbett D."/>
            <person name="Martinez A.T."/>
            <person name="Grigoriev I.V."/>
        </authorList>
    </citation>
    <scope>NUCLEOTIDE SEQUENCE</scope>
    <source>
        <strain evidence="2">MF-IS2</strain>
    </source>
</reference>
<sequence length="102" mass="11484">MYRVYSEGVMFYVYLCVYSVLCVALVVTDENNAFLLVPIFVVIRMVLSTRMVLHTRRLYKIGAPSALYYSSDDPAFVEDIPRRLVAPDDEAGASRVDSGGYC</sequence>
<keyword evidence="1" id="KW-1133">Transmembrane helix</keyword>
<evidence type="ECO:0000313" key="2">
    <source>
        <dbReference type="EMBL" id="KAF9448452.1"/>
    </source>
</evidence>
<dbReference type="AlphaFoldDB" id="A0A9P5XE50"/>
<evidence type="ECO:0000256" key="1">
    <source>
        <dbReference type="SAM" id="Phobius"/>
    </source>
</evidence>
<keyword evidence="1" id="KW-0812">Transmembrane</keyword>
<protein>
    <submittedName>
        <fullName evidence="2">Uncharacterized protein</fullName>
    </submittedName>
</protein>